<feature type="DNA-binding region" description="H-T-H motif" evidence="4">
    <location>
        <begin position="41"/>
        <end position="60"/>
    </location>
</feature>
<proteinExistence type="predicted"/>
<keyword evidence="3" id="KW-0804">Transcription</keyword>
<name>A0ABY5ZWV8_9BURK</name>
<gene>
    <name evidence="6" type="ORF">N4T19_19280</name>
</gene>
<evidence type="ECO:0000259" key="5">
    <source>
        <dbReference type="PROSITE" id="PS50977"/>
    </source>
</evidence>
<reference evidence="6" key="1">
    <citation type="submission" date="2022-09" db="EMBL/GenBank/DDBJ databases">
        <title>Bacterial diversity in gut of crayfish and pufferfish.</title>
        <authorList>
            <person name="Huang Y."/>
        </authorList>
    </citation>
    <scope>NUCLEOTIDE SEQUENCE</scope>
    <source>
        <strain evidence="6">PR12</strain>
    </source>
</reference>
<evidence type="ECO:0000256" key="4">
    <source>
        <dbReference type="PROSITE-ProRule" id="PRU00335"/>
    </source>
</evidence>
<evidence type="ECO:0000256" key="2">
    <source>
        <dbReference type="ARBA" id="ARBA00023125"/>
    </source>
</evidence>
<dbReference type="RefSeq" id="WP_116926655.1">
    <property type="nucleotide sequence ID" value="NZ_CP104377.1"/>
</dbReference>
<keyword evidence="2 4" id="KW-0238">DNA-binding</keyword>
<evidence type="ECO:0000256" key="3">
    <source>
        <dbReference type="ARBA" id="ARBA00023163"/>
    </source>
</evidence>
<sequence>MMSIMRNETSNTRAAAKQATHERIVSVAARAIRRSGYGGTGVADIMKEAGLTHGAFYAHFASREAMLAEAAQLACAESAAAVAEVATQATPDQAWDAVLRAYLSKAHVQHAEQGCPLVALGSETARQAPEVRRVTTQHIKGMVDLIARQSPDWGQAQAHERAMVALSTMVGSLLLARAVDDAALSDSLREAALQHLLPADRAADLAPGSSA</sequence>
<dbReference type="PANTHER" id="PTHR47506:SF7">
    <property type="entry name" value="TRANSCRIPTIONAL REGULATORY PROTEIN"/>
    <property type="match status" value="1"/>
</dbReference>
<dbReference type="Gene3D" id="1.10.357.10">
    <property type="entry name" value="Tetracycline Repressor, domain 2"/>
    <property type="match status" value="1"/>
</dbReference>
<protein>
    <submittedName>
        <fullName evidence="6">TetR/AcrR family transcriptional regulator</fullName>
    </submittedName>
</protein>
<dbReference type="Pfam" id="PF00440">
    <property type="entry name" value="TetR_N"/>
    <property type="match status" value="1"/>
</dbReference>
<dbReference type="InterPro" id="IPR001647">
    <property type="entry name" value="HTH_TetR"/>
</dbReference>
<organism evidence="6 7">
    <name type="scientific">Comamonas squillarum</name>
    <dbReference type="NCBI Taxonomy" id="2977320"/>
    <lineage>
        <taxon>Bacteria</taxon>
        <taxon>Pseudomonadati</taxon>
        <taxon>Pseudomonadota</taxon>
        <taxon>Betaproteobacteria</taxon>
        <taxon>Burkholderiales</taxon>
        <taxon>Comamonadaceae</taxon>
        <taxon>Comamonas</taxon>
    </lineage>
</organism>
<dbReference type="InterPro" id="IPR009057">
    <property type="entry name" value="Homeodomain-like_sf"/>
</dbReference>
<keyword evidence="1" id="KW-0805">Transcription regulation</keyword>
<dbReference type="PROSITE" id="PS50977">
    <property type="entry name" value="HTH_TETR_2"/>
    <property type="match status" value="1"/>
</dbReference>
<evidence type="ECO:0000256" key="1">
    <source>
        <dbReference type="ARBA" id="ARBA00023015"/>
    </source>
</evidence>
<dbReference type="EMBL" id="CP104377">
    <property type="protein sequence ID" value="UXC17814.1"/>
    <property type="molecule type" value="Genomic_DNA"/>
</dbReference>
<dbReference type="Pfam" id="PF21993">
    <property type="entry name" value="TetR_C_13_2"/>
    <property type="match status" value="1"/>
</dbReference>
<dbReference type="Proteomes" id="UP001058290">
    <property type="component" value="Chromosome"/>
</dbReference>
<accession>A0ABY5ZWV8</accession>
<evidence type="ECO:0000313" key="6">
    <source>
        <dbReference type="EMBL" id="UXC17814.1"/>
    </source>
</evidence>
<dbReference type="SUPFAM" id="SSF48498">
    <property type="entry name" value="Tetracyclin repressor-like, C-terminal domain"/>
    <property type="match status" value="1"/>
</dbReference>
<dbReference type="InterPro" id="IPR054156">
    <property type="entry name" value="YxaF_TetR_C"/>
</dbReference>
<feature type="domain" description="HTH tetR-type" evidence="5">
    <location>
        <begin position="18"/>
        <end position="78"/>
    </location>
</feature>
<dbReference type="SUPFAM" id="SSF46689">
    <property type="entry name" value="Homeodomain-like"/>
    <property type="match status" value="1"/>
</dbReference>
<dbReference type="PRINTS" id="PR00455">
    <property type="entry name" value="HTHTETR"/>
</dbReference>
<keyword evidence="7" id="KW-1185">Reference proteome</keyword>
<evidence type="ECO:0000313" key="7">
    <source>
        <dbReference type="Proteomes" id="UP001058290"/>
    </source>
</evidence>
<dbReference type="InterPro" id="IPR036271">
    <property type="entry name" value="Tet_transcr_reg_TetR-rel_C_sf"/>
</dbReference>
<dbReference type="PANTHER" id="PTHR47506">
    <property type="entry name" value="TRANSCRIPTIONAL REGULATORY PROTEIN"/>
    <property type="match status" value="1"/>
</dbReference>
<dbReference type="Gene3D" id="1.10.10.60">
    <property type="entry name" value="Homeodomain-like"/>
    <property type="match status" value="1"/>
</dbReference>